<feature type="transmembrane region" description="Helical" evidence="10">
    <location>
        <begin position="652"/>
        <end position="672"/>
    </location>
</feature>
<keyword evidence="3" id="KW-0813">Transport</keyword>
<dbReference type="AlphaFoldDB" id="A0A9P8TDF8"/>
<feature type="transmembrane region" description="Helical" evidence="10">
    <location>
        <begin position="436"/>
        <end position="461"/>
    </location>
</feature>
<feature type="transmembrane region" description="Helical" evidence="10">
    <location>
        <begin position="620"/>
        <end position="640"/>
    </location>
</feature>
<feature type="transmembrane region" description="Helical" evidence="10">
    <location>
        <begin position="555"/>
        <end position="576"/>
    </location>
</feature>
<dbReference type="GO" id="GO:0015369">
    <property type="term" value="F:calcium:proton antiporter activity"/>
    <property type="evidence" value="ECO:0007669"/>
    <property type="project" value="TreeGrafter"/>
</dbReference>
<dbReference type="Pfam" id="PF01699">
    <property type="entry name" value="Na_Ca_ex"/>
    <property type="match status" value="2"/>
</dbReference>
<comment type="similarity">
    <text evidence="2">Belongs to the Ca(2+):cation antiporter (CaCA) (TC 2.A.19) family.</text>
</comment>
<evidence type="ECO:0000256" key="10">
    <source>
        <dbReference type="SAM" id="Phobius"/>
    </source>
</evidence>
<sequence>MSNSNNNTSKGKESFHPANFLPSQLHQSSVSINDQQSVTSSQNNTTNKKNNKKKSISIQQTPNLNFQQNASNSTSIKNPKYIYSVDDDLDEIEQDMEREYLEGFTDALRYRYKKSSKNLKEVIPKSQFLAQHQTNPELQSISQDAWNSLINASNNLKRLEQKEADYHKHLPHSDSPHIQEDEIENENEEDFQEPAEYYEDESEQERDQEQERNQDDNDNTSISSEESYTLRERQDAINTTHPFGIRIWKPAIYKKIRSVQKEADSDIHDTGLTPKRKITWEVHLTNFLWSITFGLSLFIICIFGSIVLILAGSINYSKVFYNLGIYLLWPFGKLVYLQKDENYLSEDRNDGTTIREYERWRDEEHNKLFFSAKRPNGPSVLSDRHPSESQPVQQDITPLRSFERNNITHTISEEDDDDYHIKRRFFGRGDWNLGRIIFYLFFYLILNPIMSVIWLFSWLLVFTIPMAKVLNTLSVHIKKHPLALFFRFDDGSTYNNSNVLICTYRSSGYRYYKYTVEGTNIFFINLMFVVIFTILDFYLLREYLGLRVLITDESVIFGLCLLSIIPLAYFIGQAVASISAQSSMGLGAVINAFFSTIVEIFLYCVALSQQNGSLVEGSMIGSILGAVLLLPGLSMCAGALKRKTQRYNPASAGVSSTMLLFSLSVMFAPTLFHQIYGTYEIKCNPCIEEKTILRYSNCQSCHFFQPPIQINNLFNTVLKPFSIVCAILLFAAYAIGLWFTLRTHAALIWQTPITDKKQPLDTSQTSEGAQQQQHQSHEGGGHDAPNWSKNKSTFVLLTATILYAIIAEVLVDCVDSVLASFPIDPKFLGITIFALVPNTTEFLNAISFATHGNVALSMEIGSAYALQVVLIQIPSLVLYSLFFIDVSNINDVKESMFTLIFPKWDLIASVISVVLFTYIYAEGKSNYFKGAILILGYVVCVMGFWFVGMVESGGYFTSSFQFMVNS</sequence>
<dbReference type="InterPro" id="IPR004837">
    <property type="entry name" value="NaCa_Exmemb"/>
</dbReference>
<accession>A0A9P8TDF8</accession>
<evidence type="ECO:0000256" key="1">
    <source>
        <dbReference type="ARBA" id="ARBA00004127"/>
    </source>
</evidence>
<feature type="transmembrane region" description="Helical" evidence="10">
    <location>
        <begin position="514"/>
        <end position="535"/>
    </location>
</feature>
<dbReference type="EMBL" id="JAEUBF010000853">
    <property type="protein sequence ID" value="KAH3674465.1"/>
    <property type="molecule type" value="Genomic_DNA"/>
</dbReference>
<feature type="domain" description="Inner membrane component" evidence="12">
    <location>
        <begin position="284"/>
        <end position="333"/>
    </location>
</feature>
<dbReference type="PANTHER" id="PTHR31503">
    <property type="entry name" value="VACUOLAR CALCIUM ION TRANSPORTER"/>
    <property type="match status" value="1"/>
</dbReference>
<keyword evidence="5 10" id="KW-0812">Transmembrane</keyword>
<dbReference type="Gene3D" id="1.20.1420.30">
    <property type="entry name" value="NCX, central ion-binding region"/>
    <property type="match status" value="1"/>
</dbReference>
<dbReference type="FunFam" id="1.20.1420.30:FF:000014">
    <property type="entry name" value="Cation/H+ exchanger protein 2"/>
    <property type="match status" value="1"/>
</dbReference>
<evidence type="ECO:0000256" key="2">
    <source>
        <dbReference type="ARBA" id="ARBA00008170"/>
    </source>
</evidence>
<comment type="subcellular location">
    <subcellularLocation>
        <location evidence="1">Endomembrane system</location>
        <topology evidence="1">Multi-pass membrane protein</topology>
    </subcellularLocation>
</comment>
<evidence type="ECO:0000259" key="11">
    <source>
        <dbReference type="Pfam" id="PF01699"/>
    </source>
</evidence>
<feature type="transmembrane region" description="Helical" evidence="10">
    <location>
        <begin position="588"/>
        <end position="608"/>
    </location>
</feature>
<evidence type="ECO:0000256" key="5">
    <source>
        <dbReference type="ARBA" id="ARBA00022692"/>
    </source>
</evidence>
<feature type="transmembrane region" description="Helical" evidence="10">
    <location>
        <begin position="794"/>
        <end position="811"/>
    </location>
</feature>
<protein>
    <submittedName>
        <fullName evidence="13">Uncharacterized protein</fullName>
    </submittedName>
</protein>
<feature type="compositionally biased region" description="Low complexity" evidence="9">
    <location>
        <begin position="762"/>
        <end position="774"/>
    </location>
</feature>
<evidence type="ECO:0000256" key="9">
    <source>
        <dbReference type="SAM" id="MobiDB-lite"/>
    </source>
</evidence>
<dbReference type="OrthoDB" id="16982at2759"/>
<evidence type="ECO:0000313" key="14">
    <source>
        <dbReference type="Proteomes" id="UP000769528"/>
    </source>
</evidence>
<dbReference type="InterPro" id="IPR044880">
    <property type="entry name" value="NCX_ion-bd_dom_sf"/>
</dbReference>
<organism evidence="13 14">
    <name type="scientific">Wickerhamomyces mucosus</name>
    <dbReference type="NCBI Taxonomy" id="1378264"/>
    <lineage>
        <taxon>Eukaryota</taxon>
        <taxon>Fungi</taxon>
        <taxon>Dikarya</taxon>
        <taxon>Ascomycota</taxon>
        <taxon>Saccharomycotina</taxon>
        <taxon>Saccharomycetes</taxon>
        <taxon>Phaffomycetales</taxon>
        <taxon>Wickerhamomycetaceae</taxon>
        <taxon>Wickerhamomyces</taxon>
    </lineage>
</organism>
<keyword evidence="6 10" id="KW-1133">Transmembrane helix</keyword>
<feature type="transmembrane region" description="Helical" evidence="10">
    <location>
        <begin position="904"/>
        <end position="921"/>
    </location>
</feature>
<feature type="compositionally biased region" description="Polar residues" evidence="9">
    <location>
        <begin position="61"/>
        <end position="73"/>
    </location>
</feature>
<feature type="region of interest" description="Disordered" evidence="9">
    <location>
        <begin position="758"/>
        <end position="786"/>
    </location>
</feature>
<evidence type="ECO:0000256" key="4">
    <source>
        <dbReference type="ARBA" id="ARBA00022553"/>
    </source>
</evidence>
<feature type="transmembrane region" description="Helical" evidence="10">
    <location>
        <begin position="721"/>
        <end position="741"/>
    </location>
</feature>
<feature type="compositionally biased region" description="Polar residues" evidence="9">
    <location>
        <begin position="21"/>
        <end position="34"/>
    </location>
</feature>
<feature type="transmembrane region" description="Helical" evidence="10">
    <location>
        <begin position="287"/>
        <end position="312"/>
    </location>
</feature>
<comment type="caution">
    <text evidence="13">The sequence shown here is derived from an EMBL/GenBank/DDBJ whole genome shotgun (WGS) entry which is preliminary data.</text>
</comment>
<feature type="region of interest" description="Disordered" evidence="9">
    <location>
        <begin position="1"/>
        <end position="73"/>
    </location>
</feature>
<dbReference type="InterPro" id="IPR005185">
    <property type="entry name" value="YccF"/>
</dbReference>
<evidence type="ECO:0000313" key="13">
    <source>
        <dbReference type="EMBL" id="KAH3674465.1"/>
    </source>
</evidence>
<keyword evidence="4" id="KW-0597">Phosphoprotein</keyword>
<feature type="transmembrane region" description="Helical" evidence="10">
    <location>
        <begin position="927"/>
        <end position="947"/>
    </location>
</feature>
<feature type="compositionally biased region" description="Low complexity" evidence="9">
    <location>
        <begin position="35"/>
        <end position="48"/>
    </location>
</feature>
<keyword evidence="8 10" id="KW-0472">Membrane</keyword>
<feature type="compositionally biased region" description="Basic and acidic residues" evidence="9">
    <location>
        <begin position="205"/>
        <end position="215"/>
    </location>
</feature>
<reference evidence="13" key="1">
    <citation type="journal article" date="2021" name="Open Biol.">
        <title>Shared evolutionary footprints suggest mitochondrial oxidative damage underlies multiple complex I losses in fungi.</title>
        <authorList>
            <person name="Schikora-Tamarit M.A."/>
            <person name="Marcet-Houben M."/>
            <person name="Nosek J."/>
            <person name="Gabaldon T."/>
        </authorList>
    </citation>
    <scope>NUCLEOTIDE SEQUENCE</scope>
    <source>
        <strain evidence="13">CBS6341</strain>
    </source>
</reference>
<dbReference type="Proteomes" id="UP000769528">
    <property type="component" value="Unassembled WGS sequence"/>
</dbReference>
<keyword evidence="14" id="KW-1185">Reference proteome</keyword>
<keyword evidence="7" id="KW-0406">Ion transport</keyword>
<feature type="compositionally biased region" description="Acidic residues" evidence="9">
    <location>
        <begin position="181"/>
        <end position="204"/>
    </location>
</feature>
<gene>
    <name evidence="13" type="ORF">WICMUC_003302</name>
</gene>
<feature type="transmembrane region" description="Helical" evidence="10">
    <location>
        <begin position="319"/>
        <end position="337"/>
    </location>
</feature>
<feature type="compositionally biased region" description="Basic and acidic residues" evidence="9">
    <location>
        <begin position="168"/>
        <end position="180"/>
    </location>
</feature>
<proteinExistence type="inferred from homology"/>
<evidence type="ECO:0000256" key="6">
    <source>
        <dbReference type="ARBA" id="ARBA00022989"/>
    </source>
</evidence>
<feature type="domain" description="Sodium/calcium exchanger membrane region" evidence="11">
    <location>
        <begin position="792"/>
        <end position="945"/>
    </location>
</feature>
<evidence type="ECO:0000259" key="12">
    <source>
        <dbReference type="Pfam" id="PF03733"/>
    </source>
</evidence>
<name>A0A9P8TDF8_9ASCO</name>
<reference evidence="13" key="2">
    <citation type="submission" date="2021-01" db="EMBL/GenBank/DDBJ databases">
        <authorList>
            <person name="Schikora-Tamarit M.A."/>
        </authorList>
    </citation>
    <scope>NUCLEOTIDE SEQUENCE</scope>
    <source>
        <strain evidence="13">CBS6341</strain>
    </source>
</reference>
<dbReference type="GO" id="GO:0005774">
    <property type="term" value="C:vacuolar membrane"/>
    <property type="evidence" value="ECO:0007669"/>
    <property type="project" value="UniProtKB-ARBA"/>
</dbReference>
<evidence type="ECO:0000256" key="7">
    <source>
        <dbReference type="ARBA" id="ARBA00023065"/>
    </source>
</evidence>
<dbReference type="PANTHER" id="PTHR31503:SF10">
    <property type="entry name" value="VNX1 PROTEIN"/>
    <property type="match status" value="1"/>
</dbReference>
<dbReference type="GO" id="GO:0006874">
    <property type="term" value="P:intracellular calcium ion homeostasis"/>
    <property type="evidence" value="ECO:0007669"/>
    <property type="project" value="TreeGrafter"/>
</dbReference>
<feature type="transmembrane region" description="Helical" evidence="10">
    <location>
        <begin position="864"/>
        <end position="884"/>
    </location>
</feature>
<feature type="region of interest" description="Disordered" evidence="9">
    <location>
        <begin position="168"/>
        <end position="231"/>
    </location>
</feature>
<dbReference type="Pfam" id="PF03733">
    <property type="entry name" value="YccF"/>
    <property type="match status" value="1"/>
</dbReference>
<evidence type="ECO:0000256" key="8">
    <source>
        <dbReference type="ARBA" id="ARBA00023136"/>
    </source>
</evidence>
<dbReference type="GO" id="GO:0012505">
    <property type="term" value="C:endomembrane system"/>
    <property type="evidence" value="ECO:0007669"/>
    <property type="project" value="UniProtKB-SubCell"/>
</dbReference>
<dbReference type="InterPro" id="IPR004713">
    <property type="entry name" value="CaH_exchang"/>
</dbReference>
<feature type="domain" description="Sodium/calcium exchanger membrane region" evidence="11">
    <location>
        <begin position="555"/>
        <end position="735"/>
    </location>
</feature>
<evidence type="ECO:0000256" key="3">
    <source>
        <dbReference type="ARBA" id="ARBA00022448"/>
    </source>
</evidence>